<dbReference type="PANTHER" id="PTHR37029">
    <property type="entry name" value="SSR1768 PROTEIN"/>
    <property type="match status" value="1"/>
</dbReference>
<dbReference type="PANTHER" id="PTHR37029:SF1">
    <property type="entry name" value="SSR1768 PROTEIN"/>
    <property type="match status" value="1"/>
</dbReference>
<proteinExistence type="predicted"/>
<dbReference type="AlphaFoldDB" id="A0A1F7ICX0"/>
<organism evidence="1 2">
    <name type="scientific">Candidatus Roizmanbacteria bacterium RIFCSPLOWO2_01_FULL_37_12</name>
    <dbReference type="NCBI Taxonomy" id="1802056"/>
    <lineage>
        <taxon>Bacteria</taxon>
        <taxon>Candidatus Roizmaniibacteriota</taxon>
    </lineage>
</organism>
<comment type="caution">
    <text evidence="1">The sequence shown here is derived from an EMBL/GenBank/DDBJ whole genome shotgun (WGS) entry which is preliminary data.</text>
</comment>
<dbReference type="Proteomes" id="UP000177698">
    <property type="component" value="Unassembled WGS sequence"/>
</dbReference>
<dbReference type="STRING" id="1802056.A2954_00435"/>
<protein>
    <recommendedName>
        <fullName evidence="3">DUF2283 domain-containing protein</fullName>
    </recommendedName>
</protein>
<evidence type="ECO:0008006" key="3">
    <source>
        <dbReference type="Google" id="ProtNLM"/>
    </source>
</evidence>
<dbReference type="EMBL" id="MGAG01000014">
    <property type="protein sequence ID" value="OGK41205.1"/>
    <property type="molecule type" value="Genomic_DNA"/>
</dbReference>
<reference evidence="1 2" key="1">
    <citation type="journal article" date="2016" name="Nat. Commun.">
        <title>Thousands of microbial genomes shed light on interconnected biogeochemical processes in an aquifer system.</title>
        <authorList>
            <person name="Anantharaman K."/>
            <person name="Brown C.T."/>
            <person name="Hug L.A."/>
            <person name="Sharon I."/>
            <person name="Castelle C.J."/>
            <person name="Probst A.J."/>
            <person name="Thomas B.C."/>
            <person name="Singh A."/>
            <person name="Wilkins M.J."/>
            <person name="Karaoz U."/>
            <person name="Brodie E.L."/>
            <person name="Williams K.H."/>
            <person name="Hubbard S.S."/>
            <person name="Banfield J.F."/>
        </authorList>
    </citation>
    <scope>NUCLEOTIDE SEQUENCE [LARGE SCALE GENOMIC DNA]</scope>
</reference>
<dbReference type="Pfam" id="PF10049">
    <property type="entry name" value="DUF2283"/>
    <property type="match status" value="1"/>
</dbReference>
<gene>
    <name evidence="1" type="ORF">A2954_00435</name>
</gene>
<name>A0A1F7ICX0_9BACT</name>
<accession>A0A1F7ICX0</accession>
<sequence length="68" mass="7653">MKKPKINYDAKSDVFYIVIKNGYEEDHKEVAPGIFVELDKKGDLMGIEILNASKNLGKYFSSGKSQVI</sequence>
<evidence type="ECO:0000313" key="1">
    <source>
        <dbReference type="EMBL" id="OGK41205.1"/>
    </source>
</evidence>
<evidence type="ECO:0000313" key="2">
    <source>
        <dbReference type="Proteomes" id="UP000177698"/>
    </source>
</evidence>
<dbReference type="InterPro" id="IPR019270">
    <property type="entry name" value="DUF2283"/>
</dbReference>